<evidence type="ECO:0000259" key="6">
    <source>
        <dbReference type="PROSITE" id="PS50066"/>
    </source>
</evidence>
<evidence type="ECO:0000256" key="3">
    <source>
        <dbReference type="ARBA" id="ARBA00023125"/>
    </source>
</evidence>
<dbReference type="Proteomes" id="UP000188268">
    <property type="component" value="Unassembled WGS sequence"/>
</dbReference>
<proteinExistence type="predicted"/>
<dbReference type="SUPFAM" id="SSF55455">
    <property type="entry name" value="SRF-like"/>
    <property type="match status" value="1"/>
</dbReference>
<dbReference type="GO" id="GO:0046983">
    <property type="term" value="F:protein dimerization activity"/>
    <property type="evidence" value="ECO:0007669"/>
    <property type="project" value="InterPro"/>
</dbReference>
<keyword evidence="4" id="KW-0804">Transcription</keyword>
<keyword evidence="2" id="KW-0805">Transcription regulation</keyword>
<gene>
    <name evidence="7" type="ORF">CCACVL1_24810</name>
</gene>
<dbReference type="InterPro" id="IPR036879">
    <property type="entry name" value="TF_MADSbox_sf"/>
</dbReference>
<dbReference type="EMBL" id="AWWV01013933">
    <property type="protein sequence ID" value="OMO59460.1"/>
    <property type="molecule type" value="Genomic_DNA"/>
</dbReference>
<keyword evidence="8" id="KW-1185">Reference proteome</keyword>
<evidence type="ECO:0000256" key="4">
    <source>
        <dbReference type="ARBA" id="ARBA00023163"/>
    </source>
</evidence>
<dbReference type="GO" id="GO:0000981">
    <property type="term" value="F:DNA-binding transcription factor activity, RNA polymerase II-specific"/>
    <property type="evidence" value="ECO:0007669"/>
    <property type="project" value="TreeGrafter"/>
</dbReference>
<dbReference type="InterPro" id="IPR002100">
    <property type="entry name" value="TF_MADSbox"/>
</dbReference>
<dbReference type="PROSITE" id="PS50066">
    <property type="entry name" value="MADS_BOX_2"/>
    <property type="match status" value="1"/>
</dbReference>
<dbReference type="Gramene" id="OMO59460">
    <property type="protein sequence ID" value="OMO59460"/>
    <property type="gene ID" value="CCACVL1_24810"/>
</dbReference>
<evidence type="ECO:0000256" key="1">
    <source>
        <dbReference type="ARBA" id="ARBA00004123"/>
    </source>
</evidence>
<dbReference type="Gene3D" id="6.10.140.920">
    <property type="match status" value="1"/>
</dbReference>
<evidence type="ECO:0000313" key="7">
    <source>
        <dbReference type="EMBL" id="OMO59460.1"/>
    </source>
</evidence>
<keyword evidence="3" id="KW-0238">DNA-binding</keyword>
<organism evidence="7 8">
    <name type="scientific">Corchorus capsularis</name>
    <name type="common">Jute</name>
    <dbReference type="NCBI Taxonomy" id="210143"/>
    <lineage>
        <taxon>Eukaryota</taxon>
        <taxon>Viridiplantae</taxon>
        <taxon>Streptophyta</taxon>
        <taxon>Embryophyta</taxon>
        <taxon>Tracheophyta</taxon>
        <taxon>Spermatophyta</taxon>
        <taxon>Magnoliopsida</taxon>
        <taxon>eudicotyledons</taxon>
        <taxon>Gunneridae</taxon>
        <taxon>Pentapetalae</taxon>
        <taxon>rosids</taxon>
        <taxon>malvids</taxon>
        <taxon>Malvales</taxon>
        <taxon>Malvaceae</taxon>
        <taxon>Grewioideae</taxon>
        <taxon>Apeibeae</taxon>
        <taxon>Corchorus</taxon>
    </lineage>
</organism>
<sequence length="211" mass="23338">MTAGLVKKTKGRQKIDIKLIENEDDKMIAFSKRRSGIYKKVCELNTMCGAEIGILVFSPAGNPFCFGHPSFESIANRFLNQSPSPNNNTQPLVEAHRKARVEQLTMRFNEVTGQLDAEKNKGKKIDEMTKGQETQGWWKAPIEQLSDQQELLDSYSNFEKFHSIIISNMNEKSARNGDGGTCSSMVAPMDPNVGVPPDTFPPGLGPSGCQL</sequence>
<comment type="caution">
    <text evidence="7">The sequence shown here is derived from an EMBL/GenBank/DDBJ whole genome shotgun (WGS) entry which is preliminary data.</text>
</comment>
<evidence type="ECO:0000313" key="8">
    <source>
        <dbReference type="Proteomes" id="UP000188268"/>
    </source>
</evidence>
<feature type="domain" description="MADS-box" evidence="6">
    <location>
        <begin position="10"/>
        <end position="70"/>
    </location>
</feature>
<dbReference type="GO" id="GO:0000978">
    <property type="term" value="F:RNA polymerase II cis-regulatory region sequence-specific DNA binding"/>
    <property type="evidence" value="ECO:0007669"/>
    <property type="project" value="TreeGrafter"/>
</dbReference>
<comment type="subcellular location">
    <subcellularLocation>
        <location evidence="1">Nucleus</location>
    </subcellularLocation>
</comment>
<dbReference type="AlphaFoldDB" id="A0A1R3GN71"/>
<keyword evidence="5" id="KW-0539">Nucleus</keyword>
<dbReference type="FunFam" id="3.40.1810.10:FF:000006">
    <property type="entry name" value="Agamous-like MADS-box protein AGL62"/>
    <property type="match status" value="1"/>
</dbReference>
<dbReference type="PRINTS" id="PR00404">
    <property type="entry name" value="MADSDOMAIN"/>
</dbReference>
<protein>
    <submittedName>
        <fullName evidence="7">Transcription factor, MADS-box</fullName>
    </submittedName>
</protein>
<dbReference type="SMART" id="SM00432">
    <property type="entry name" value="MADS"/>
    <property type="match status" value="1"/>
</dbReference>
<evidence type="ECO:0000256" key="5">
    <source>
        <dbReference type="ARBA" id="ARBA00023242"/>
    </source>
</evidence>
<dbReference type="OMA" id="KMAEPAY"/>
<dbReference type="Gene3D" id="3.40.1810.10">
    <property type="entry name" value="Transcription factor, MADS-box"/>
    <property type="match status" value="1"/>
</dbReference>
<reference evidence="7 8" key="1">
    <citation type="submission" date="2013-09" db="EMBL/GenBank/DDBJ databases">
        <title>Corchorus capsularis genome sequencing.</title>
        <authorList>
            <person name="Alam M."/>
            <person name="Haque M.S."/>
            <person name="Islam M.S."/>
            <person name="Emdad E.M."/>
            <person name="Islam M.M."/>
            <person name="Ahmed B."/>
            <person name="Halim A."/>
            <person name="Hossen Q.M.M."/>
            <person name="Hossain M.Z."/>
            <person name="Ahmed R."/>
            <person name="Khan M.M."/>
            <person name="Islam R."/>
            <person name="Rashid M.M."/>
            <person name="Khan S.A."/>
            <person name="Rahman M.S."/>
            <person name="Alam M."/>
        </authorList>
    </citation>
    <scope>NUCLEOTIDE SEQUENCE [LARGE SCALE GENOMIC DNA]</scope>
    <source>
        <strain evidence="8">cv. CVL-1</strain>
        <tissue evidence="7">Whole seedling</tissue>
    </source>
</reference>
<dbReference type="GO" id="GO:0005634">
    <property type="term" value="C:nucleus"/>
    <property type="evidence" value="ECO:0007669"/>
    <property type="project" value="UniProtKB-SubCell"/>
</dbReference>
<evidence type="ECO:0000256" key="2">
    <source>
        <dbReference type="ARBA" id="ARBA00023015"/>
    </source>
</evidence>
<dbReference type="PANTHER" id="PTHR11945:SF725">
    <property type="entry name" value="AGAMOUS-LIKE 58-RELATED"/>
    <property type="match status" value="1"/>
</dbReference>
<accession>A0A1R3GN71</accession>
<dbReference type="PANTHER" id="PTHR11945">
    <property type="entry name" value="MADS BOX PROTEIN"/>
    <property type="match status" value="1"/>
</dbReference>
<dbReference type="OrthoDB" id="1082350at2759"/>
<name>A0A1R3GN71_COCAP</name>
<dbReference type="Pfam" id="PF00319">
    <property type="entry name" value="SRF-TF"/>
    <property type="match status" value="1"/>
</dbReference>